<evidence type="ECO:0000313" key="1">
    <source>
        <dbReference type="EMBL" id="RDX65956.1"/>
    </source>
</evidence>
<dbReference type="PANTHER" id="PTHR35046:SF9">
    <property type="entry name" value="RNA-DIRECTED DNA POLYMERASE"/>
    <property type="match status" value="1"/>
</dbReference>
<reference evidence="1" key="1">
    <citation type="submission" date="2018-05" db="EMBL/GenBank/DDBJ databases">
        <title>Draft genome of Mucuna pruriens seed.</title>
        <authorList>
            <person name="Nnadi N.E."/>
            <person name="Vos R."/>
            <person name="Hasami M.H."/>
            <person name="Devisetty U.K."/>
            <person name="Aguiy J.C."/>
        </authorList>
    </citation>
    <scope>NUCLEOTIDE SEQUENCE [LARGE SCALE GENOMIC DNA]</scope>
    <source>
        <strain evidence="1">JCA_2017</strain>
    </source>
</reference>
<gene>
    <name evidence="1" type="ORF">CR513_55334</name>
</gene>
<evidence type="ECO:0000313" key="2">
    <source>
        <dbReference type="Proteomes" id="UP000257109"/>
    </source>
</evidence>
<protein>
    <submittedName>
        <fullName evidence="1">Uncharacterized protein</fullName>
    </submittedName>
</protein>
<organism evidence="1 2">
    <name type="scientific">Mucuna pruriens</name>
    <name type="common">Velvet bean</name>
    <name type="synonym">Dolichos pruriens</name>
    <dbReference type="NCBI Taxonomy" id="157652"/>
    <lineage>
        <taxon>Eukaryota</taxon>
        <taxon>Viridiplantae</taxon>
        <taxon>Streptophyta</taxon>
        <taxon>Embryophyta</taxon>
        <taxon>Tracheophyta</taxon>
        <taxon>Spermatophyta</taxon>
        <taxon>Magnoliopsida</taxon>
        <taxon>eudicotyledons</taxon>
        <taxon>Gunneridae</taxon>
        <taxon>Pentapetalae</taxon>
        <taxon>rosids</taxon>
        <taxon>fabids</taxon>
        <taxon>Fabales</taxon>
        <taxon>Fabaceae</taxon>
        <taxon>Papilionoideae</taxon>
        <taxon>50 kb inversion clade</taxon>
        <taxon>NPAAA clade</taxon>
        <taxon>indigoferoid/millettioid clade</taxon>
        <taxon>Phaseoleae</taxon>
        <taxon>Mucuna</taxon>
    </lineage>
</organism>
<dbReference type="Proteomes" id="UP000257109">
    <property type="component" value="Unassembled WGS sequence"/>
</dbReference>
<name>A0A371EIX6_MUCPR</name>
<proteinExistence type="predicted"/>
<dbReference type="AlphaFoldDB" id="A0A371EIX6"/>
<sequence length="131" mass="15642">MKVVLMSASRRVTTKRKVVRLQDLPKTIVLNKNSKFLSHFWRTLWSNVDVSSKLNEDGLSKDQFVKMLHEKAQSHTEKKVEQYPKHANRGKKEWVFEEGDPVWVNLRKEKFLNLRKSKLLPRENRLFKILK</sequence>
<dbReference type="EMBL" id="QJKJ01013655">
    <property type="protein sequence ID" value="RDX65956.1"/>
    <property type="molecule type" value="Genomic_DNA"/>
</dbReference>
<keyword evidence="2" id="KW-1185">Reference proteome</keyword>
<comment type="caution">
    <text evidence="1">The sequence shown here is derived from an EMBL/GenBank/DDBJ whole genome shotgun (WGS) entry which is preliminary data.</text>
</comment>
<accession>A0A371EIX6</accession>
<feature type="non-terminal residue" evidence="1">
    <location>
        <position position="1"/>
    </location>
</feature>
<dbReference type="PANTHER" id="PTHR35046">
    <property type="entry name" value="ZINC KNUCKLE (CCHC-TYPE) FAMILY PROTEIN"/>
    <property type="match status" value="1"/>
</dbReference>